<name>A0A0M9U397_9CHLR</name>
<evidence type="ECO:0000259" key="3">
    <source>
        <dbReference type="SMART" id="SM01027"/>
    </source>
</evidence>
<accession>A0A0M9U397</accession>
<reference evidence="4" key="1">
    <citation type="journal article" date="2015" name="Genome Announc.">
        <title>Draft Genome Sequences of Anaerolinea thermolimosa IMO-1, Bellilinea caldifistulae GOMI-1, Leptolinea tardivitalis YMTK-2, Levilinea saccharolytica KIBI-1, Longilinea arvoryzae KOME-1, Previously Described as Members of the Class Anaerolineae (Chloroflexi).</title>
        <authorList>
            <person name="Matsuura N."/>
            <person name="Tourlousse M.D."/>
            <person name="Ohashi A."/>
            <person name="Hugenholtz P."/>
            <person name="Sekiguchi Y."/>
        </authorList>
    </citation>
    <scope>NUCLEOTIDE SEQUENCE</scope>
    <source>
        <strain evidence="4">KIBI-1</strain>
    </source>
</reference>
<keyword evidence="6" id="KW-1185">Reference proteome</keyword>
<dbReference type="EMBL" id="DF967975">
    <property type="protein sequence ID" value="GAP19524.1"/>
    <property type="molecule type" value="Genomic_DNA"/>
</dbReference>
<sequence length="465" mass="51893">MKLHILGAAHTVTGSEYLIEVNGRRLLLECGLFQGRRSDTYEKNLNFGYNPKTVDAMILSHAHIDHSGNLPNLVKNGFNAPIYATPATVELADIMLQDSAHVQEMDVAFVNKKRSQRREPLVEPLYTVQDAIDVRPLFVKKNYNESFTPIPGVRAKLVDAGHILGSASVCLDVEENGRSYRFWFSGDIGRYQLPLLKDPTLPQDVDYLLMESTYGDKVHGDPEVAFREFRDVVKRTVARGGKVIVPAFAVGRTQELVYALNRMITSGELPAIPVFVDSPLAVRATDVFKEFADDFDEETRAFVLSGKHPALTFKTLTYIQSVDESKALNERSDPMVIISASGMAEAGRILHHLRNNIENPRNTIAIVSWQAPDTLGRRLADREPHVRIFGEKFTRRAEVATIGGLSAHADQALLMRYAQASNGRLKKLIVVHGEPRSSGVLIEKLRPALPETEIIYPIQDEMVDI</sequence>
<dbReference type="InterPro" id="IPR036866">
    <property type="entry name" value="RibonucZ/Hydroxyglut_hydro"/>
</dbReference>
<dbReference type="InterPro" id="IPR050698">
    <property type="entry name" value="MBL"/>
</dbReference>
<dbReference type="Proteomes" id="UP000050501">
    <property type="component" value="Unassembled WGS sequence"/>
</dbReference>
<feature type="domain" description="Beta-Casp" evidence="3">
    <location>
        <begin position="253"/>
        <end position="379"/>
    </location>
</feature>
<organism evidence="4">
    <name type="scientific">Levilinea saccharolytica</name>
    <dbReference type="NCBI Taxonomy" id="229921"/>
    <lineage>
        <taxon>Bacteria</taxon>
        <taxon>Bacillati</taxon>
        <taxon>Chloroflexota</taxon>
        <taxon>Anaerolineae</taxon>
        <taxon>Anaerolineales</taxon>
        <taxon>Anaerolineaceae</taxon>
        <taxon>Levilinea</taxon>
    </lineage>
</organism>
<feature type="domain" description="Metallo-beta-lactamase" evidence="2">
    <location>
        <begin position="13"/>
        <end position="248"/>
    </location>
</feature>
<dbReference type="STRING" id="229921.ADN01_10030"/>
<dbReference type="OrthoDB" id="9803916at2"/>
<dbReference type="RefSeq" id="WP_062419794.1">
    <property type="nucleotide sequence ID" value="NZ_BBXZ01000180.1"/>
</dbReference>
<evidence type="ECO:0000313" key="4">
    <source>
        <dbReference type="EMBL" id="GAP19524.1"/>
    </source>
</evidence>
<dbReference type="InterPro" id="IPR001279">
    <property type="entry name" value="Metallo-B-lactamas"/>
</dbReference>
<keyword evidence="4" id="KW-0540">Nuclease</keyword>
<dbReference type="AlphaFoldDB" id="A0A0M9U397"/>
<dbReference type="PATRIC" id="fig|229921.5.peg.1347"/>
<keyword evidence="4" id="KW-0269">Exonuclease</keyword>
<dbReference type="CDD" id="cd16295">
    <property type="entry name" value="TTHA0252-CPSF-like_MBL-fold"/>
    <property type="match status" value="1"/>
</dbReference>
<dbReference type="Gene3D" id="3.40.50.10890">
    <property type="match status" value="1"/>
</dbReference>
<gene>
    <name evidence="5" type="ORF">ADN01_10030</name>
    <name evidence="4" type="ORF">LSAC_03429</name>
</gene>
<dbReference type="InterPro" id="IPR022712">
    <property type="entry name" value="Beta_Casp"/>
</dbReference>
<dbReference type="Gene3D" id="3.60.15.10">
    <property type="entry name" value="Ribonuclease Z/Hydroxyacylglutathione hydrolase-like"/>
    <property type="match status" value="1"/>
</dbReference>
<dbReference type="GO" id="GO:0004527">
    <property type="term" value="F:exonuclease activity"/>
    <property type="evidence" value="ECO:0007669"/>
    <property type="project" value="UniProtKB-KW"/>
</dbReference>
<dbReference type="Pfam" id="PF07521">
    <property type="entry name" value="RMMBL"/>
    <property type="match status" value="1"/>
</dbReference>
<evidence type="ECO:0000313" key="6">
    <source>
        <dbReference type="Proteomes" id="UP000050501"/>
    </source>
</evidence>
<dbReference type="EMBL" id="LGCM01000037">
    <property type="protein sequence ID" value="KPL81651.1"/>
    <property type="molecule type" value="Genomic_DNA"/>
</dbReference>
<keyword evidence="1" id="KW-0378">Hydrolase</keyword>
<dbReference type="SUPFAM" id="SSF56281">
    <property type="entry name" value="Metallo-hydrolase/oxidoreductase"/>
    <property type="match status" value="1"/>
</dbReference>
<dbReference type="InterPro" id="IPR011108">
    <property type="entry name" value="RMMBL"/>
</dbReference>
<proteinExistence type="predicted"/>
<evidence type="ECO:0000256" key="1">
    <source>
        <dbReference type="ARBA" id="ARBA00022801"/>
    </source>
</evidence>
<dbReference type="PANTHER" id="PTHR11203:SF37">
    <property type="entry name" value="INTEGRATOR COMPLEX SUBUNIT 11"/>
    <property type="match status" value="1"/>
</dbReference>
<dbReference type="PANTHER" id="PTHR11203">
    <property type="entry name" value="CLEAVAGE AND POLYADENYLATION SPECIFICITY FACTOR FAMILY MEMBER"/>
    <property type="match status" value="1"/>
</dbReference>
<evidence type="ECO:0000259" key="2">
    <source>
        <dbReference type="SMART" id="SM00849"/>
    </source>
</evidence>
<protein>
    <submittedName>
        <fullName evidence="5">Metallo-beta-lactamase</fullName>
    </submittedName>
    <submittedName>
        <fullName evidence="4">Predicted exonuclease of the beta-lactamase fold</fullName>
    </submittedName>
</protein>
<dbReference type="GO" id="GO:0004521">
    <property type="term" value="F:RNA endonuclease activity"/>
    <property type="evidence" value="ECO:0007669"/>
    <property type="project" value="TreeGrafter"/>
</dbReference>
<dbReference type="SMART" id="SM00849">
    <property type="entry name" value="Lactamase_B"/>
    <property type="match status" value="1"/>
</dbReference>
<evidence type="ECO:0000313" key="5">
    <source>
        <dbReference type="EMBL" id="KPL81651.1"/>
    </source>
</evidence>
<dbReference type="Pfam" id="PF00753">
    <property type="entry name" value="Lactamase_B"/>
    <property type="match status" value="1"/>
</dbReference>
<reference evidence="5 6" key="2">
    <citation type="submission" date="2015-07" db="EMBL/GenBank/DDBJ databases">
        <title>Genome sequence of Levilinea saccharolytica DSM 16555.</title>
        <authorList>
            <person name="Hemp J."/>
            <person name="Ward L.M."/>
            <person name="Pace L.A."/>
            <person name="Fischer W.W."/>
        </authorList>
    </citation>
    <scope>NUCLEOTIDE SEQUENCE [LARGE SCALE GENOMIC DNA]</scope>
    <source>
        <strain evidence="5 6">KIBI-1</strain>
    </source>
</reference>
<dbReference type="SMART" id="SM01027">
    <property type="entry name" value="Beta-Casp"/>
    <property type="match status" value="1"/>
</dbReference>
<dbReference type="Pfam" id="PF10996">
    <property type="entry name" value="Beta-Casp"/>
    <property type="match status" value="1"/>
</dbReference>